<evidence type="ECO:0000256" key="1">
    <source>
        <dbReference type="SAM" id="MobiDB-lite"/>
    </source>
</evidence>
<organism evidence="2 3">
    <name type="scientific">Liparis tanakae</name>
    <name type="common">Tanaka's snailfish</name>
    <dbReference type="NCBI Taxonomy" id="230148"/>
    <lineage>
        <taxon>Eukaryota</taxon>
        <taxon>Metazoa</taxon>
        <taxon>Chordata</taxon>
        <taxon>Craniata</taxon>
        <taxon>Vertebrata</taxon>
        <taxon>Euteleostomi</taxon>
        <taxon>Actinopterygii</taxon>
        <taxon>Neopterygii</taxon>
        <taxon>Teleostei</taxon>
        <taxon>Neoteleostei</taxon>
        <taxon>Acanthomorphata</taxon>
        <taxon>Eupercaria</taxon>
        <taxon>Perciformes</taxon>
        <taxon>Cottioidei</taxon>
        <taxon>Cottales</taxon>
        <taxon>Liparidae</taxon>
        <taxon>Liparis</taxon>
    </lineage>
</organism>
<name>A0A4Z2FNV7_9TELE</name>
<keyword evidence="3" id="KW-1185">Reference proteome</keyword>
<dbReference type="EMBL" id="SRLO01001027">
    <property type="protein sequence ID" value="TNN42585.1"/>
    <property type="molecule type" value="Genomic_DNA"/>
</dbReference>
<comment type="caution">
    <text evidence="2">The sequence shown here is derived from an EMBL/GenBank/DDBJ whole genome shotgun (WGS) entry which is preliminary data.</text>
</comment>
<dbReference type="AlphaFoldDB" id="A0A4Z2FNV7"/>
<sequence>MKWRDMERDMAESSHKLLHGGMRIRDWFSDKLGKRKRESHISEEQPARDQGLLGGTGGLAHDVQIGGVEAQSGGGQTVSDQVDPQQLDGDESLGQTQGSDSSALLDSSHDGGEVVVSEDHLRGRLGNSSARAHGDTDLGLLQGGGIVHSISGLE</sequence>
<accession>A0A4Z2FNV7</accession>
<proteinExistence type="predicted"/>
<dbReference type="OrthoDB" id="8044475at2759"/>
<protein>
    <submittedName>
        <fullName evidence="2">Uncharacterized protein</fullName>
    </submittedName>
</protein>
<dbReference type="Proteomes" id="UP000314294">
    <property type="component" value="Unassembled WGS sequence"/>
</dbReference>
<evidence type="ECO:0000313" key="2">
    <source>
        <dbReference type="EMBL" id="TNN42585.1"/>
    </source>
</evidence>
<reference evidence="2 3" key="1">
    <citation type="submission" date="2019-03" db="EMBL/GenBank/DDBJ databases">
        <title>First draft genome of Liparis tanakae, snailfish: a comprehensive survey of snailfish specific genes.</title>
        <authorList>
            <person name="Kim W."/>
            <person name="Song I."/>
            <person name="Jeong J.-H."/>
            <person name="Kim D."/>
            <person name="Kim S."/>
            <person name="Ryu S."/>
            <person name="Song J.Y."/>
            <person name="Lee S.K."/>
        </authorList>
    </citation>
    <scope>NUCLEOTIDE SEQUENCE [LARGE SCALE GENOMIC DNA]</scope>
    <source>
        <tissue evidence="2">Muscle</tissue>
    </source>
</reference>
<evidence type="ECO:0000313" key="3">
    <source>
        <dbReference type="Proteomes" id="UP000314294"/>
    </source>
</evidence>
<gene>
    <name evidence="2" type="ORF">EYF80_047244</name>
</gene>
<feature type="region of interest" description="Disordered" evidence="1">
    <location>
        <begin position="33"/>
        <end position="112"/>
    </location>
</feature>